<gene>
    <name evidence="2" type="ORF">NKR23_g2907</name>
</gene>
<feature type="chain" id="PRO_5041243808" evidence="1">
    <location>
        <begin position="19"/>
        <end position="130"/>
    </location>
</feature>
<reference evidence="2" key="1">
    <citation type="submission" date="2022-07" db="EMBL/GenBank/DDBJ databases">
        <title>Fungi with potential for degradation of polypropylene.</title>
        <authorList>
            <person name="Gostincar C."/>
        </authorList>
    </citation>
    <scope>NUCLEOTIDE SEQUENCE</scope>
    <source>
        <strain evidence="2">EXF-13308</strain>
    </source>
</reference>
<feature type="signal peptide" evidence="1">
    <location>
        <begin position="1"/>
        <end position="18"/>
    </location>
</feature>
<dbReference type="Proteomes" id="UP001174694">
    <property type="component" value="Unassembled WGS sequence"/>
</dbReference>
<comment type="caution">
    <text evidence="2">The sequence shown here is derived from an EMBL/GenBank/DDBJ whole genome shotgun (WGS) entry which is preliminary data.</text>
</comment>
<evidence type="ECO:0000313" key="2">
    <source>
        <dbReference type="EMBL" id="KAJ9152153.1"/>
    </source>
</evidence>
<sequence length="130" mass="14001">MQFSAYVTVIVAACLAAASPIHHKRAVGGILMCTGANQTGTCSYNVYPVDTCINMTAPYYQNAATFAPDGEEFYCYPYIMPCGGICTSPTGCTFGAVSYNSTRKENLTSIGWNKYISSFECHTGPAPQLY</sequence>
<proteinExistence type="predicted"/>
<keyword evidence="1" id="KW-0732">Signal</keyword>
<keyword evidence="3" id="KW-1185">Reference proteome</keyword>
<evidence type="ECO:0000256" key="1">
    <source>
        <dbReference type="SAM" id="SignalP"/>
    </source>
</evidence>
<evidence type="ECO:0000313" key="3">
    <source>
        <dbReference type="Proteomes" id="UP001174694"/>
    </source>
</evidence>
<dbReference type="EMBL" id="JANBVO010000005">
    <property type="protein sequence ID" value="KAJ9152153.1"/>
    <property type="molecule type" value="Genomic_DNA"/>
</dbReference>
<dbReference type="AlphaFoldDB" id="A0AA38S1D9"/>
<protein>
    <submittedName>
        <fullName evidence="2">Uncharacterized protein</fullName>
    </submittedName>
</protein>
<name>A0AA38S1D9_9PEZI</name>
<accession>A0AA38S1D9</accession>
<organism evidence="2 3">
    <name type="scientific">Pleurostoma richardsiae</name>
    <dbReference type="NCBI Taxonomy" id="41990"/>
    <lineage>
        <taxon>Eukaryota</taxon>
        <taxon>Fungi</taxon>
        <taxon>Dikarya</taxon>
        <taxon>Ascomycota</taxon>
        <taxon>Pezizomycotina</taxon>
        <taxon>Sordariomycetes</taxon>
        <taxon>Sordariomycetidae</taxon>
        <taxon>Calosphaeriales</taxon>
        <taxon>Pleurostomataceae</taxon>
        <taxon>Pleurostoma</taxon>
    </lineage>
</organism>